<name>A0ABD1Z7A3_9MARC</name>
<dbReference type="EMBL" id="JBHFFA010000002">
    <property type="protein sequence ID" value="KAL2643665.1"/>
    <property type="molecule type" value="Genomic_DNA"/>
</dbReference>
<organism evidence="1 2">
    <name type="scientific">Riccia fluitans</name>
    <dbReference type="NCBI Taxonomy" id="41844"/>
    <lineage>
        <taxon>Eukaryota</taxon>
        <taxon>Viridiplantae</taxon>
        <taxon>Streptophyta</taxon>
        <taxon>Embryophyta</taxon>
        <taxon>Marchantiophyta</taxon>
        <taxon>Marchantiopsida</taxon>
        <taxon>Marchantiidae</taxon>
        <taxon>Marchantiales</taxon>
        <taxon>Ricciaceae</taxon>
        <taxon>Riccia</taxon>
    </lineage>
</organism>
<evidence type="ECO:0000313" key="1">
    <source>
        <dbReference type="EMBL" id="KAL2643665.1"/>
    </source>
</evidence>
<reference evidence="1 2" key="1">
    <citation type="submission" date="2024-09" db="EMBL/GenBank/DDBJ databases">
        <title>Chromosome-scale assembly of Riccia fluitans.</title>
        <authorList>
            <person name="Paukszto L."/>
            <person name="Sawicki J."/>
            <person name="Karawczyk K."/>
            <person name="Piernik-Szablinska J."/>
            <person name="Szczecinska M."/>
            <person name="Mazdziarz M."/>
        </authorList>
    </citation>
    <scope>NUCLEOTIDE SEQUENCE [LARGE SCALE GENOMIC DNA]</scope>
    <source>
        <strain evidence="1">Rf_01</strain>
        <tissue evidence="1">Aerial parts of the thallus</tissue>
    </source>
</reference>
<sequence>MATSTGRHGSGPNASVVLRKVPVGGNYLVVEATGPEHVGSAVGRSPSLLSSGLRKPRGGTAVRAIRAYVGGRSSLGTFPRVSLSGLSGWPCTLQRHVDVLARWRPEATWPKSTAVGRFAITPFGGGFEIAAEGRSDTGRQKRQ</sequence>
<comment type="caution">
    <text evidence="1">The sequence shown here is derived from an EMBL/GenBank/DDBJ whole genome shotgun (WGS) entry which is preliminary data.</text>
</comment>
<accession>A0ABD1Z7A3</accession>
<gene>
    <name evidence="1" type="ORF">R1flu_011252</name>
</gene>
<proteinExistence type="predicted"/>
<dbReference type="AlphaFoldDB" id="A0ABD1Z7A3"/>
<evidence type="ECO:0000313" key="2">
    <source>
        <dbReference type="Proteomes" id="UP001605036"/>
    </source>
</evidence>
<dbReference type="Proteomes" id="UP001605036">
    <property type="component" value="Unassembled WGS sequence"/>
</dbReference>
<protein>
    <submittedName>
        <fullName evidence="1">Uncharacterized protein</fullName>
    </submittedName>
</protein>
<keyword evidence="2" id="KW-1185">Reference proteome</keyword>